<sequence length="519" mass="58404">MEGIVNWRGNPVDPKKHGGVRATLFLYTLVVARSSINAANINLISLFRSTHNMSIARSVILVTNFGGATWMLSILGAFIADSYIQCFKVILFFGPFEILIFEWMENFPAYLGLFIIALGEGFMRTVMPGFGGEQFNSDDPSESELKIRFSDFTSTATSFGAFLRLVLVVWVQIFKGWDLELVVCALFILAGVLEAAIGFPVYRNKKPFGSPLTRIVQVFVVALKKRKFHVSPENLEDPQIIKDGTDDITSLEVLPRTKDLRFLDKASMYTGDTDAWSYCSISQVEEVKILIKLLPIFISSIFCYLPYSFFFTLTSPAASTMNTKVMGVRIAPASLYAVVVVLQFIVLVMYNSIIIPVMQRYTSIRYYNRTLPLVCAGIGFVFAMLGTCVAALVERKKRMADDLKDLSFLWSLPQFICFGLMEVLSFVGLMEFFNNQLPVQLKALSSSMMFCIVGTAIWLDGALVSVIGRVTRRGDKENGWLDGMKFESARIDLFFGFLTVVEFLSFFIFLFCARRYLIS</sequence>
<feature type="transmembrane region" description="Helical" evidence="6">
    <location>
        <begin position="179"/>
        <end position="202"/>
    </location>
</feature>
<feature type="transmembrane region" description="Helical" evidence="6">
    <location>
        <begin position="24"/>
        <end position="47"/>
    </location>
</feature>
<dbReference type="Gene3D" id="1.20.1250.20">
    <property type="entry name" value="MFS general substrate transporter like domains"/>
    <property type="match status" value="1"/>
</dbReference>
<name>A0A833VK35_9POAL</name>
<evidence type="ECO:0000313" key="7">
    <source>
        <dbReference type="EMBL" id="KAF3340826.1"/>
    </source>
</evidence>
<protein>
    <submittedName>
        <fullName evidence="7">Protein NRT1/ PTR FAMILY 4.3</fullName>
    </submittedName>
</protein>
<feature type="transmembrane region" description="Helical" evidence="6">
    <location>
        <begin position="330"/>
        <end position="350"/>
    </location>
</feature>
<feature type="transmembrane region" description="Helical" evidence="6">
    <location>
        <begin position="371"/>
        <end position="393"/>
    </location>
</feature>
<evidence type="ECO:0000256" key="2">
    <source>
        <dbReference type="ARBA" id="ARBA00005982"/>
    </source>
</evidence>
<comment type="similarity">
    <text evidence="2">Belongs to the major facilitator superfamily. Proton-dependent oligopeptide transporter (POT/PTR) (TC 2.A.17) family.</text>
</comment>
<dbReference type="InterPro" id="IPR036259">
    <property type="entry name" value="MFS_trans_sf"/>
</dbReference>
<keyword evidence="8" id="KW-1185">Reference proteome</keyword>
<dbReference type="OrthoDB" id="8904098at2759"/>
<dbReference type="EMBL" id="SWLB01000002">
    <property type="protein sequence ID" value="KAF3340826.1"/>
    <property type="molecule type" value="Genomic_DNA"/>
</dbReference>
<evidence type="ECO:0000313" key="8">
    <source>
        <dbReference type="Proteomes" id="UP000623129"/>
    </source>
</evidence>
<evidence type="ECO:0000256" key="3">
    <source>
        <dbReference type="ARBA" id="ARBA00022692"/>
    </source>
</evidence>
<keyword evidence="3 6" id="KW-0812">Transmembrane</keyword>
<evidence type="ECO:0000256" key="5">
    <source>
        <dbReference type="ARBA" id="ARBA00023136"/>
    </source>
</evidence>
<dbReference type="GO" id="GO:0022857">
    <property type="term" value="F:transmembrane transporter activity"/>
    <property type="evidence" value="ECO:0007669"/>
    <property type="project" value="InterPro"/>
</dbReference>
<dbReference type="SUPFAM" id="SSF103473">
    <property type="entry name" value="MFS general substrate transporter"/>
    <property type="match status" value="1"/>
</dbReference>
<dbReference type="GO" id="GO:0016020">
    <property type="term" value="C:membrane"/>
    <property type="evidence" value="ECO:0007669"/>
    <property type="project" value="UniProtKB-SubCell"/>
</dbReference>
<comment type="caution">
    <text evidence="7">The sequence shown here is derived from an EMBL/GenBank/DDBJ whole genome shotgun (WGS) entry which is preliminary data.</text>
</comment>
<dbReference type="AlphaFoldDB" id="A0A833VK35"/>
<evidence type="ECO:0000256" key="6">
    <source>
        <dbReference type="SAM" id="Phobius"/>
    </source>
</evidence>
<feature type="transmembrane region" description="Helical" evidence="6">
    <location>
        <begin position="110"/>
        <end position="131"/>
    </location>
</feature>
<feature type="transmembrane region" description="Helical" evidence="6">
    <location>
        <begin position="152"/>
        <end position="173"/>
    </location>
</feature>
<dbReference type="Proteomes" id="UP000623129">
    <property type="component" value="Unassembled WGS sequence"/>
</dbReference>
<keyword evidence="4 6" id="KW-1133">Transmembrane helix</keyword>
<gene>
    <name evidence="7" type="ORF">FCM35_KLT09670</name>
</gene>
<proteinExistence type="inferred from homology"/>
<comment type="subcellular location">
    <subcellularLocation>
        <location evidence="1">Membrane</location>
        <topology evidence="1">Multi-pass membrane protein</topology>
    </subcellularLocation>
</comment>
<evidence type="ECO:0000256" key="4">
    <source>
        <dbReference type="ARBA" id="ARBA00022989"/>
    </source>
</evidence>
<feature type="transmembrane region" description="Helical" evidence="6">
    <location>
        <begin position="491"/>
        <end position="513"/>
    </location>
</feature>
<dbReference type="Pfam" id="PF00854">
    <property type="entry name" value="PTR2"/>
    <property type="match status" value="1"/>
</dbReference>
<keyword evidence="5 6" id="KW-0472">Membrane</keyword>
<dbReference type="PANTHER" id="PTHR11654">
    <property type="entry name" value="OLIGOPEPTIDE TRANSPORTER-RELATED"/>
    <property type="match status" value="1"/>
</dbReference>
<reference evidence="7" key="1">
    <citation type="submission" date="2020-01" db="EMBL/GenBank/DDBJ databases">
        <title>Genome sequence of Kobresia littledalei, the first chromosome-level genome in the family Cyperaceae.</title>
        <authorList>
            <person name="Qu G."/>
        </authorList>
    </citation>
    <scope>NUCLEOTIDE SEQUENCE</scope>
    <source>
        <strain evidence="7">C.B.Clarke</strain>
        <tissue evidence="7">Leaf</tissue>
    </source>
</reference>
<feature type="transmembrane region" description="Helical" evidence="6">
    <location>
        <begin position="289"/>
        <end position="310"/>
    </location>
</feature>
<accession>A0A833VK35</accession>
<organism evidence="7 8">
    <name type="scientific">Carex littledalei</name>
    <dbReference type="NCBI Taxonomy" id="544730"/>
    <lineage>
        <taxon>Eukaryota</taxon>
        <taxon>Viridiplantae</taxon>
        <taxon>Streptophyta</taxon>
        <taxon>Embryophyta</taxon>
        <taxon>Tracheophyta</taxon>
        <taxon>Spermatophyta</taxon>
        <taxon>Magnoliopsida</taxon>
        <taxon>Liliopsida</taxon>
        <taxon>Poales</taxon>
        <taxon>Cyperaceae</taxon>
        <taxon>Cyperoideae</taxon>
        <taxon>Cariceae</taxon>
        <taxon>Carex</taxon>
        <taxon>Carex subgen. Euthyceras</taxon>
    </lineage>
</organism>
<dbReference type="InterPro" id="IPR000109">
    <property type="entry name" value="POT_fam"/>
</dbReference>
<feature type="transmembrane region" description="Helical" evidence="6">
    <location>
        <begin position="408"/>
        <end position="429"/>
    </location>
</feature>
<feature type="transmembrane region" description="Helical" evidence="6">
    <location>
        <begin position="59"/>
        <end position="79"/>
    </location>
</feature>
<evidence type="ECO:0000256" key="1">
    <source>
        <dbReference type="ARBA" id="ARBA00004141"/>
    </source>
</evidence>
<feature type="transmembrane region" description="Helical" evidence="6">
    <location>
        <begin position="450"/>
        <end position="471"/>
    </location>
</feature>